<evidence type="ECO:0000256" key="1">
    <source>
        <dbReference type="ARBA" id="ARBA00002980"/>
    </source>
</evidence>
<evidence type="ECO:0000313" key="7">
    <source>
        <dbReference type="Proteomes" id="UP000807504"/>
    </source>
</evidence>
<dbReference type="InterPro" id="IPR000618">
    <property type="entry name" value="Insect_cuticle"/>
</dbReference>
<dbReference type="GO" id="GO:0008010">
    <property type="term" value="F:structural constituent of chitin-based larval cuticle"/>
    <property type="evidence" value="ECO:0007669"/>
    <property type="project" value="TreeGrafter"/>
</dbReference>
<keyword evidence="5" id="KW-0812">Transmembrane</keyword>
<feature type="region of interest" description="Disordered" evidence="4">
    <location>
        <begin position="111"/>
        <end position="161"/>
    </location>
</feature>
<evidence type="ECO:0000256" key="5">
    <source>
        <dbReference type="SAM" id="Phobius"/>
    </source>
</evidence>
<accession>A0A8T0FKL6</accession>
<dbReference type="EMBL" id="JABXBU010000003">
    <property type="protein sequence ID" value="KAF8791764.1"/>
    <property type="molecule type" value="Genomic_DNA"/>
</dbReference>
<comment type="function">
    <text evidence="1">Component of the rigid cuticle of the spider.</text>
</comment>
<comment type="caution">
    <text evidence="6">The sequence shown here is derived from an EMBL/GenBank/DDBJ whole genome shotgun (WGS) entry which is preliminary data.</text>
</comment>
<reference evidence="6" key="2">
    <citation type="submission" date="2020-06" db="EMBL/GenBank/DDBJ databases">
        <authorList>
            <person name="Sheffer M."/>
        </authorList>
    </citation>
    <scope>NUCLEOTIDE SEQUENCE</scope>
</reference>
<keyword evidence="5" id="KW-0472">Membrane</keyword>
<evidence type="ECO:0000256" key="4">
    <source>
        <dbReference type="SAM" id="MobiDB-lite"/>
    </source>
</evidence>
<keyword evidence="2 3" id="KW-0193">Cuticle</keyword>
<proteinExistence type="predicted"/>
<evidence type="ECO:0000313" key="6">
    <source>
        <dbReference type="EMBL" id="KAF8791764.1"/>
    </source>
</evidence>
<dbReference type="PANTHER" id="PTHR10380">
    <property type="entry name" value="CUTICLE PROTEIN"/>
    <property type="match status" value="1"/>
</dbReference>
<feature type="transmembrane region" description="Helical" evidence="5">
    <location>
        <begin position="12"/>
        <end position="30"/>
    </location>
</feature>
<dbReference type="PROSITE" id="PS51155">
    <property type="entry name" value="CHIT_BIND_RR_2"/>
    <property type="match status" value="1"/>
</dbReference>
<protein>
    <submittedName>
        <fullName evidence="6">Adult-specific rigid cuticular protein 15.5 like protein</fullName>
    </submittedName>
</protein>
<evidence type="ECO:0000256" key="3">
    <source>
        <dbReference type="PROSITE-ProRule" id="PRU00497"/>
    </source>
</evidence>
<dbReference type="InterPro" id="IPR050468">
    <property type="entry name" value="Cuticle_Struct_Prot"/>
</dbReference>
<keyword evidence="7" id="KW-1185">Reference proteome</keyword>
<dbReference type="Proteomes" id="UP000807504">
    <property type="component" value="Unassembled WGS sequence"/>
</dbReference>
<name>A0A8T0FKL6_ARGBR</name>
<sequence length="230" mass="25536">MVFGVDSAQWQHYFEFHATITLLLIVLAAVNGQRSTSSYHHTPNNIEGPRLYSFNYRTLLKDGVGESSRSESADGTGKIQGSYSLNNAEGHYRIVEYIADEDGFRAVIRTNEPGTSRRNPANVVMQPESGPFEYNPVVRRPAADEPVPPNIKPATTPESIRVPDRRPMYRRPAVYSGRNPRVNVASESDLDQNIPINRRPAVNSGEEPVVPKLESVDVPADDLISILPIL</sequence>
<dbReference type="GO" id="GO:0062129">
    <property type="term" value="C:chitin-based extracellular matrix"/>
    <property type="evidence" value="ECO:0007669"/>
    <property type="project" value="TreeGrafter"/>
</dbReference>
<dbReference type="InterPro" id="IPR031311">
    <property type="entry name" value="CHIT_BIND_RR_consensus"/>
</dbReference>
<reference evidence="6" key="1">
    <citation type="journal article" date="2020" name="bioRxiv">
        <title>Chromosome-level reference genome of the European wasp spider Argiope bruennichi: a resource for studies on range expansion and evolutionary adaptation.</title>
        <authorList>
            <person name="Sheffer M.M."/>
            <person name="Hoppe A."/>
            <person name="Krehenwinkel H."/>
            <person name="Uhl G."/>
            <person name="Kuss A.W."/>
            <person name="Jensen L."/>
            <person name="Jensen C."/>
            <person name="Gillespie R.G."/>
            <person name="Hoff K.J."/>
            <person name="Prost S."/>
        </authorList>
    </citation>
    <scope>NUCLEOTIDE SEQUENCE</scope>
</reference>
<dbReference type="AlphaFoldDB" id="A0A8T0FKL6"/>
<keyword evidence="5" id="KW-1133">Transmembrane helix</keyword>
<dbReference type="PROSITE" id="PS00233">
    <property type="entry name" value="CHIT_BIND_RR_1"/>
    <property type="match status" value="1"/>
</dbReference>
<organism evidence="6 7">
    <name type="scientific">Argiope bruennichi</name>
    <name type="common">Wasp spider</name>
    <name type="synonym">Aranea bruennichi</name>
    <dbReference type="NCBI Taxonomy" id="94029"/>
    <lineage>
        <taxon>Eukaryota</taxon>
        <taxon>Metazoa</taxon>
        <taxon>Ecdysozoa</taxon>
        <taxon>Arthropoda</taxon>
        <taxon>Chelicerata</taxon>
        <taxon>Arachnida</taxon>
        <taxon>Araneae</taxon>
        <taxon>Araneomorphae</taxon>
        <taxon>Entelegynae</taxon>
        <taxon>Araneoidea</taxon>
        <taxon>Araneidae</taxon>
        <taxon>Argiope</taxon>
    </lineage>
</organism>
<evidence type="ECO:0000256" key="2">
    <source>
        <dbReference type="ARBA" id="ARBA00022460"/>
    </source>
</evidence>
<dbReference type="Pfam" id="PF00379">
    <property type="entry name" value="Chitin_bind_4"/>
    <property type="match status" value="1"/>
</dbReference>
<gene>
    <name evidence="6" type="ORF">HNY73_003447</name>
</gene>